<reference evidence="2" key="1">
    <citation type="journal article" date="2023" name="Mol. Phylogenet. Evol.">
        <title>Genome-scale phylogeny and comparative genomics of the fungal order Sordariales.</title>
        <authorList>
            <person name="Hensen N."/>
            <person name="Bonometti L."/>
            <person name="Westerberg I."/>
            <person name="Brannstrom I.O."/>
            <person name="Guillou S."/>
            <person name="Cros-Aarteil S."/>
            <person name="Calhoun S."/>
            <person name="Haridas S."/>
            <person name="Kuo A."/>
            <person name="Mondo S."/>
            <person name="Pangilinan J."/>
            <person name="Riley R."/>
            <person name="LaButti K."/>
            <person name="Andreopoulos B."/>
            <person name="Lipzen A."/>
            <person name="Chen C."/>
            <person name="Yan M."/>
            <person name="Daum C."/>
            <person name="Ng V."/>
            <person name="Clum A."/>
            <person name="Steindorff A."/>
            <person name="Ohm R.A."/>
            <person name="Martin F."/>
            <person name="Silar P."/>
            <person name="Natvig D.O."/>
            <person name="Lalanne C."/>
            <person name="Gautier V."/>
            <person name="Ament-Velasquez S.L."/>
            <person name="Kruys A."/>
            <person name="Hutchinson M.I."/>
            <person name="Powell A.J."/>
            <person name="Barry K."/>
            <person name="Miller A.N."/>
            <person name="Grigoriev I.V."/>
            <person name="Debuchy R."/>
            <person name="Gladieux P."/>
            <person name="Hiltunen Thoren M."/>
            <person name="Johannesson H."/>
        </authorList>
    </citation>
    <scope>NUCLEOTIDE SEQUENCE</scope>
    <source>
        <strain evidence="2">CBS 314.62</strain>
    </source>
</reference>
<comment type="caution">
    <text evidence="2">The sequence shown here is derived from an EMBL/GenBank/DDBJ whole genome shotgun (WGS) entry which is preliminary data.</text>
</comment>
<gene>
    <name evidence="2" type="ORF">B0T22DRAFT_535915</name>
</gene>
<reference evidence="2" key="2">
    <citation type="submission" date="2023-06" db="EMBL/GenBank/DDBJ databases">
        <authorList>
            <consortium name="Lawrence Berkeley National Laboratory"/>
            <person name="Haridas S."/>
            <person name="Hensen N."/>
            <person name="Bonometti L."/>
            <person name="Westerberg I."/>
            <person name="Brannstrom I.O."/>
            <person name="Guillou S."/>
            <person name="Cros-Aarteil S."/>
            <person name="Calhoun S."/>
            <person name="Kuo A."/>
            <person name="Mondo S."/>
            <person name="Pangilinan J."/>
            <person name="Riley R."/>
            <person name="Labutti K."/>
            <person name="Andreopoulos B."/>
            <person name="Lipzen A."/>
            <person name="Chen C."/>
            <person name="Yanf M."/>
            <person name="Daum C."/>
            <person name="Ng V."/>
            <person name="Clum A."/>
            <person name="Steindorff A."/>
            <person name="Ohm R."/>
            <person name="Martin F."/>
            <person name="Silar P."/>
            <person name="Natvig D."/>
            <person name="Lalanne C."/>
            <person name="Gautier V."/>
            <person name="Ament-Velasquez S.L."/>
            <person name="Kruys A."/>
            <person name="Hutchinson M.I."/>
            <person name="Powell A.J."/>
            <person name="Barry K."/>
            <person name="Miller A.N."/>
            <person name="Grigoriev I.V."/>
            <person name="Debuchy R."/>
            <person name="Gladieux P."/>
            <person name="Thoren M.H."/>
            <person name="Johannesson H."/>
        </authorList>
    </citation>
    <scope>NUCLEOTIDE SEQUENCE</scope>
    <source>
        <strain evidence="2">CBS 314.62</strain>
    </source>
</reference>
<sequence>MRDSGTALLPFLVSGEQAILASNGDRAKSPVGCWKGHSAMRPARDLNKNKARGSRESRRATSWGCQWRVHGVKGWDAEQLKAWTPVVRRIEDPSPCRSHLHRIPGTQRKLDPGPGLSASNDVYNMDQSKQYS</sequence>
<keyword evidence="3" id="KW-1185">Reference proteome</keyword>
<dbReference type="AlphaFoldDB" id="A0AAE1CCX8"/>
<feature type="region of interest" description="Disordered" evidence="1">
    <location>
        <begin position="94"/>
        <end position="132"/>
    </location>
</feature>
<accession>A0AAE1CCX8</accession>
<proteinExistence type="predicted"/>
<evidence type="ECO:0000313" key="3">
    <source>
        <dbReference type="Proteomes" id="UP001270362"/>
    </source>
</evidence>
<feature type="region of interest" description="Disordered" evidence="1">
    <location>
        <begin position="25"/>
        <end position="60"/>
    </location>
</feature>
<evidence type="ECO:0000256" key="1">
    <source>
        <dbReference type="SAM" id="MobiDB-lite"/>
    </source>
</evidence>
<protein>
    <submittedName>
        <fullName evidence="2">Uncharacterized protein</fullName>
    </submittedName>
</protein>
<dbReference type="Proteomes" id="UP001270362">
    <property type="component" value="Unassembled WGS sequence"/>
</dbReference>
<feature type="compositionally biased region" description="Basic and acidic residues" evidence="1">
    <location>
        <begin position="42"/>
        <end position="59"/>
    </location>
</feature>
<organism evidence="2 3">
    <name type="scientific">Podospora appendiculata</name>
    <dbReference type="NCBI Taxonomy" id="314037"/>
    <lineage>
        <taxon>Eukaryota</taxon>
        <taxon>Fungi</taxon>
        <taxon>Dikarya</taxon>
        <taxon>Ascomycota</taxon>
        <taxon>Pezizomycotina</taxon>
        <taxon>Sordariomycetes</taxon>
        <taxon>Sordariomycetidae</taxon>
        <taxon>Sordariales</taxon>
        <taxon>Podosporaceae</taxon>
        <taxon>Podospora</taxon>
    </lineage>
</organism>
<evidence type="ECO:0000313" key="2">
    <source>
        <dbReference type="EMBL" id="KAK3688830.1"/>
    </source>
</evidence>
<feature type="compositionally biased region" description="Polar residues" evidence="1">
    <location>
        <begin position="117"/>
        <end position="132"/>
    </location>
</feature>
<dbReference type="EMBL" id="JAULSO010000002">
    <property type="protein sequence ID" value="KAK3688830.1"/>
    <property type="molecule type" value="Genomic_DNA"/>
</dbReference>
<name>A0AAE1CCX8_9PEZI</name>